<feature type="compositionally biased region" description="Basic residues" evidence="5">
    <location>
        <begin position="29"/>
        <end position="40"/>
    </location>
</feature>
<organism evidence="7 8">
    <name type="scientific">Rhodopirellula halodulae</name>
    <dbReference type="NCBI Taxonomy" id="2894198"/>
    <lineage>
        <taxon>Bacteria</taxon>
        <taxon>Pseudomonadati</taxon>
        <taxon>Planctomycetota</taxon>
        <taxon>Planctomycetia</taxon>
        <taxon>Pirellulales</taxon>
        <taxon>Pirellulaceae</taxon>
        <taxon>Rhodopirellula</taxon>
    </lineage>
</organism>
<dbReference type="EMBL" id="JAJKFW010000024">
    <property type="protein sequence ID" value="MCC9643392.1"/>
    <property type="molecule type" value="Genomic_DNA"/>
</dbReference>
<keyword evidence="4" id="KW-0862">Zinc</keyword>
<dbReference type="InterPro" id="IPR001818">
    <property type="entry name" value="Pept_M10_metallopeptidase"/>
</dbReference>
<dbReference type="Gene3D" id="3.40.390.10">
    <property type="entry name" value="Collagenase (Catalytic Domain)"/>
    <property type="match status" value="2"/>
</dbReference>
<keyword evidence="8" id="KW-1185">Reference proteome</keyword>
<dbReference type="InterPro" id="IPR002105">
    <property type="entry name" value="Dockerin_1_rpt"/>
</dbReference>
<evidence type="ECO:0000313" key="8">
    <source>
        <dbReference type="Proteomes" id="UP001430306"/>
    </source>
</evidence>
<dbReference type="PANTHER" id="PTHR10201">
    <property type="entry name" value="MATRIX METALLOPROTEINASE"/>
    <property type="match status" value="1"/>
</dbReference>
<dbReference type="Proteomes" id="UP001430306">
    <property type="component" value="Unassembled WGS sequence"/>
</dbReference>
<dbReference type="InterPro" id="IPR045474">
    <property type="entry name" value="GEVED"/>
</dbReference>
<dbReference type="NCBIfam" id="NF012211">
    <property type="entry name" value="tand_rpt_95"/>
    <property type="match status" value="2"/>
</dbReference>
<name>A0ABS8NIK2_9BACT</name>
<dbReference type="Pfam" id="PF20009">
    <property type="entry name" value="GEVED"/>
    <property type="match status" value="1"/>
</dbReference>
<dbReference type="Pfam" id="PF00404">
    <property type="entry name" value="Dockerin_1"/>
    <property type="match status" value="1"/>
</dbReference>
<comment type="caution">
    <text evidence="7">The sequence shown here is derived from an EMBL/GenBank/DDBJ whole genome shotgun (WGS) entry which is preliminary data.</text>
</comment>
<dbReference type="RefSeq" id="WP_230274346.1">
    <property type="nucleotide sequence ID" value="NZ_JAJKFW010000024.1"/>
</dbReference>
<dbReference type="Pfam" id="PF17963">
    <property type="entry name" value="Big_9"/>
    <property type="match status" value="4"/>
</dbReference>
<dbReference type="Pfam" id="PF00413">
    <property type="entry name" value="Peptidase_M10"/>
    <property type="match status" value="1"/>
</dbReference>
<feature type="region of interest" description="Disordered" evidence="5">
    <location>
        <begin position="5029"/>
        <end position="5048"/>
    </location>
</feature>
<protein>
    <submittedName>
        <fullName evidence="7">Tandem-95 repeat protein</fullName>
    </submittedName>
</protein>
<dbReference type="InterPro" id="IPR040853">
    <property type="entry name" value="RapA2_cadherin-like"/>
</dbReference>
<dbReference type="NCBIfam" id="TIGR01965">
    <property type="entry name" value="VCBS_repeat"/>
    <property type="match status" value="1"/>
</dbReference>
<dbReference type="InterPro" id="IPR010221">
    <property type="entry name" value="VCBS_dom"/>
</dbReference>
<feature type="domain" description="Cadherin" evidence="6">
    <location>
        <begin position="6167"/>
        <end position="6245"/>
    </location>
</feature>
<evidence type="ECO:0000259" key="6">
    <source>
        <dbReference type="PROSITE" id="PS50268"/>
    </source>
</evidence>
<evidence type="ECO:0000256" key="1">
    <source>
        <dbReference type="ARBA" id="ARBA00022670"/>
    </source>
</evidence>
<feature type="compositionally biased region" description="Basic and acidic residues" evidence="5">
    <location>
        <begin position="19"/>
        <end position="28"/>
    </location>
</feature>
<feature type="region of interest" description="Disordered" evidence="5">
    <location>
        <begin position="1"/>
        <end position="52"/>
    </location>
</feature>
<reference evidence="7" key="1">
    <citation type="submission" date="2021-11" db="EMBL/GenBank/DDBJ databases">
        <title>Genome sequence.</title>
        <authorList>
            <person name="Sun Q."/>
        </authorList>
    </citation>
    <scope>NUCLEOTIDE SEQUENCE</scope>
    <source>
        <strain evidence="7">JC740</strain>
    </source>
</reference>
<keyword evidence="3" id="KW-0378">Hydrolase</keyword>
<evidence type="ECO:0000256" key="3">
    <source>
        <dbReference type="ARBA" id="ARBA00022801"/>
    </source>
</evidence>
<proteinExistence type="predicted"/>
<dbReference type="InterPro" id="IPR006626">
    <property type="entry name" value="PbH1"/>
</dbReference>
<dbReference type="Gene3D" id="2.60.40.3440">
    <property type="match status" value="3"/>
</dbReference>
<keyword evidence="2" id="KW-0479">Metal-binding</keyword>
<sequence length="7693" mass="818519">MTLRRFHSLLGNAGNDTKSPQDGRENGRSRAKNRRRRSSQRSKWQTADRRLNHETLEKRELLAAEIGVEPHPVFAPGTPMETIEAWEEEHHHGLNHITSGTKLPGFQFGPQLQPILFNPTDPLRWRTSALNPNGAPDLGDPITLTWSIVPDGTPMVDPNTGNTTGTSNLVSFLDSVYGSGATNEITEKPWFNIFANVYDVWSYGTGLSFVYEDDDDQAPWAAGASIGEEDIRADMRIAGAPIDGDYNVLAANYPPYGYGSNGLDGDMIIDTADRYYQDTANSAFDLNIELTNILAHEIGHGLGLAHVMPTNGTKLMEPFISANYYGPQEDDLFNINMLYGDALEPNDSIAQAVPLGVLDLAAQTITDLTIDGPNSDIDVFSFSLNSPTEIDLVVTPVGSRYEEGEQGGSAPVFVDRLRQQDLQFRLLDSLGNEISLSNENAVGEAEFRTKVQLAEGDYAIEVSAFSGTDAQAYRLSVGNAARVLVGPTLLAIRPDDSGLLQDGDTLNVAPNEFNLYFNGGADLDESSITTDTVKLIRAGADGVFGPNPDNLDINGQPIDDDIEVELGYVGLLEAGSIEASNLQQIILRPASSAAHNAFDPAFSFPDDLYKIVLVGEGGSPLQSRTSVPFDGGNNFETTFRLNRGSQVVAVVPQPVVRSNATQANPEGVLSQQSDTIVVHFDGQLLDTGDAENPAFYRLIDTRSTADKSDDQLASLQPNLATYDIAAGTVTLQFAGPIPEGNYRLDIGEANTPIGGSPVVPNPALTGNDNNSTLVTASDLTGTPAVPVTLDSTGVRITSQIEVQTIPLAQRVGGSDEPGHREIQREAHVGYDVGTNLQLPSATEIVRYYFPSTLGVDTNNQPYINLITEKEKEIVRTIFDIYAAVSGYEFIETSETDPGADQLMIGKGDFRAVSPSLGPDDGVAGLANNTFAILNGSIFNQSNRFFGDGFTEVMVHEIGHSLGLGHSYDIPSVQGAGLPNDVLPGDHDIVHLQRVSPPNSTDIDLYKFAVGETGRFTAETFAERLPMPSGLSTVLTLFGVKDDGTLEVIARNDRYFGNDSFIDVELDAGTYLIGVTSTENEDYNPLVSDSGFGGTTDGEYELELKFKGDSADVLRDVDGTPIDGDRDGTPGGVFSFYFQASDSDTTVFVDRLNDPNASAFDGDGTLGDAFDNIGQALQRAGNRIVFPTVGLDNLDGADTFEIIQTINGTPVNESFHFGGGGISLAPGASPEDAAIATAAAIDAVLPGIATAVGRTVELTNIDRLDLAGSDLLLTTPNLVRIVGNDADGDPATTADIKPYLVGTATSGAALRDGAEFRVPQGVTAMIDAGALIKMRKSNLDVGSSSIDIDRSAASLQLLGTPDTPVWLRSYFDSTFGGNSTGSSAPNPPSAGDFGGIVFRDDSDLESAGMFLNYISHADIRHGGGKVFVDSNEDSFSPIHVVDARPTIAFNQITDSNSAAVSASPDSFDESGGRIGPDIVGNYLAGNTINGLFIRIETEDGEVISKLTTPGRFNDTDIAHVLTENLVIAGNVGGRYWDVDSSELSARASGRLLVDPGIVIKSSGSRIEAEAGGSAIIAEGTENRPVIFTSLSDDRYGGSGVFDTTNTPNSAGQAGDWGGFYFGYTSSGSIDNAIISYGGGDSSIEGGSANFNLFEIHQAEVRITNSLISDNADGNATGNRNGRGNNQAATIYVRGSQPIIVANQFVDNAGPSISINANSLQFTNQPDYGRSTGELNPFSQFDDNVGPLVRLNQFENNGINGMLVRGEILTTETIWDDTDIVHVLQNEIVVGNHHSNSGLTLRSSGSESLVVKLQGGNAGFTATGSPAEIIDRIGGTVTVSGAPGFPVILTSLQDDSVGAGFTPDGAFLYDTGNDGQTGGQKGDWRGLEFDEFSNDRNVAVVRERETPLTAGKDENAIPGTAQFVGTLAPNQKSGDENRRLGFEIQGFISPDSSDDLDVYSFEGTAGTPVWLDIDRTDTSLDSVIEVLNANGTVIARSMSSFDLGEAGTLNALPLAQNPLLGGDFNSENFRDPGLHFVLPGTVGNVGRYFVRVRSLGSTPTSLDGVSSGQYHMQIRLQQVDEYPGSTVQYADIRYATRAIDVSGLPARSHILGEAGEATAANNTFAQAQPLQSLLQSDMAAISIAGNLGIEQGVADRDLDVDWYRFDATQTGVQEISGVNDAAGTISVVFDMDYADKANRGDTTLAVYDANGQLIFVGRESNIEDDQPDSVDPDPDIDDLSRGSLGTKDPYIGPVHLISGGEYYIAVMGNGVTPNALMGQYDNLGHFLQDDDRDGIADSGAQSEAGEIFVPEANADNRYVRLEPVNSVDRVVEDRIGFSGYNTIPLDPFLPNGVNIAPQTSIFNIDSVADLQNHLPAFTLENVPLYVATDRPLPNADDQLYIADPFNGGTYTKPVSPNNWSAANDDIQDITIRSDGRMFGYQRLSNVGDSVGQLVEINPANGALTVVSQDNIPGETPAINARNLNANLTNNGNRSTVNDPRLEEFTNSDEVDALTFERTGSITNTPDYDLYYVVRESSTSSKLYRATSDGDASPVAADGGGPNSNASVKYGVMGNINLAGATYASSSFQVFTNGNNIARTNIRVQSNQPGVVGNFTLNISRPNNGNQAGIGNVNLATRTINLVIGTDNNNGGPSAAAIVNAINTHAEARQLVTAAIYGGNANNNGDGNDGTAANNVSAPNYVAGLGASLQGRVTGISFDDPVEPTQMYGVTNAGEFITIDKDTGEAVILNQVVGQQFSALTLGPQSVENGAYSDMLFATTTGGRLYAFDFTGTLQSIFVGGSDFVTLNDIAPANGDAPVGLAFSPLDLNLWHPTTRRANDVGHGINPAPDGSRTPGDIDEVYGEANAIGGQRTFSQQSGGASFYFGLEEWIAENQFGNDTQGYITYEGLENAQYGLSEKLHRDLTSNPALVSTYALAGGAQGQLVSNTFDLDGSIAEDRPTLYVNYFLETENHPGETTANGQDPFRDAARVFVFRPSTNEWELVATNNSALSSADPSQTPDGELPGFISHLSDAGLNSTTPRAEEHQIVQELFDNTGTWRQARIDLSSFAGEVGLQLRFDFSTAGRIAGDGIQTEFGEISSDSRANATFDNFFEGFYIDDIIVGYAERGEMVTVPDAIPTTEGNLQGPTRAINPDPSTFQLLNNSRFSNQDPNRNPEILSGPYQVEIRRVDEYATLSDANILPDFDFTFQPFDTNDRHILSEDGVTMLGGTTGLLADQNRERQQGMFIIDSNFITDSDDVGISVQPGTAEETGVPHPGSLINFPQLNASRLVPGVVIQNNVIAGDSAIRFEGEASTEAGRPVPFGRIVNNTLVGFGDGVGIDVVGRAAPTIINNILSEFGTAIDVEGFNATNTVVRKNYFQGNASNGTTGTDPELAGPNAPLFIDRASRNFYLAAGSTAIDNSQETLPDRLDFVTFKTELGISRSNIDAPQRDVFGQLRVDSGQSGGGSGADPFIDQGAIDRADTDAPYAVLLKPIDDDNAGLDKDPNATVVSLDNPILDVFSILIGDGRDENSPFEGTGIDPATVDRDSILIRRNNIELVEGVDYRLGFNGSTGELRLTPLTTLWQPNGVYEIILDNQRIADRAGNLLRPNQQDGSTKFTIILPTIDLDFGDAHDSFGTLLSSNGARHAIIDNGLIRLGEKIDAEVDAPGAGASDDDRKPVSITLNTAAFQSPSVADDVSTLVAQQMPLLKDTMTIDIGSPVGPITFEFVTVGRSAEPGNLSIVFDDTVFADPIDQMDQLNAFVSDVHDAIAGVFEGFGLAFDVEVTPGDAVATTQPSLSLTNFDDEDGVGVGSPNTSRNITATATNVASVVVSSSPSNPVSLQIQSVPSNGDQVVIDLGTNAGSKTFEFLLNDPAATVPQASSSGTIAVRYEASDNQDDIAARLAARIDQALAGYGTSLVVSFAGSVVTLTNQSTAETVFVDSLADPNAISVGVLGYLNPNNTNGASILINAPNGGFLDAWIDWDQNGLFDPRDSSETGGEQIFRSVQLSAGDNILNIVTPTTATAGLTTARFRISPEGGLASDGLAVGGEVEDYQVEVIPAPNPTPQDDRYDILEDQSLLTAEMGLSSVFFGPTVAADDLLTPFAPTTVVLVDGPSHADSFTIDPLTGHFSYVPKTDFAGIDTFTYRLADQATLIDNPVLDINGNPIGIATVTINVDPVNDVPSVENLTLLALEDTQRTFTAEQLKASAFGDESRDFTLTLPDGSTQSAPWDESIQTFNVIALHTTVGGVTTDITSATTTPAQGFKTPRGRIFPNWDMMTGYLLDVDYLADTDLNQDNANGNSLLRDDFQFTIEDDGELINPGQDLVDSSDDTTSTGPKLTARATAEIDVKPKNDAPVAAEDVISENNADWNAFFIGPDPMNPVAPVPVPTEDQTLVIPHAYLIANDKEARDSAADENDNTNDAGLTVTAVSATSALGGTVSIDSNGDIVYTPALNTYGEDSFTYTVTDSGITFDLGPEGMPGSMMEVDDFLSHTATVRILIKPVNDTPQADDLSLDLLEYREDADVTGGANPDPKSDGVGFKNFSKDDLLRLGDSGSALEVTPPADFPADFDEDAQDLRVIKIGLPDAAGASVDARLLTYDAVTGLAPVQTLTTANGTLTLTFSLVADPMNPGMFIADSGEFVSGSYEPNVDYNEESPFDTTDLFTYFVEDFSEIPVPGAGNFPGESLDSVGHGSLTSEAATVTMTTHATNDTPEFPVFNTVTFAEDINDAGDAFNTVIYDIYGESVIASADPAVHNLPQAIFVSRETAEDERGNSSGAPATQTLTYSYNPLYVPAGMFNSDPVLDEYGVLTLTPNADAYGYALYEVTMTDNGQSYDPNTGMLVDDFRSITRTLTIHITPVNDAPVTEDRALEVMEVEEFSSPDDMPTGAVASIDLTPEQFLGGTTENTELAEQSDFTDDIDALDEFDEEEQSLRVVEFTVTLADGSTEVVNAENNNGVELTLATGRITFNFDDITAGGAYTGGTYFPNVDYNEESPFAPNEQFTYVVEDFGVTTIPGSLDVTGTTEQVDYTNDGGSPPVGLNNRSTPRTMTLTTRAQNDVPEFPIFGEVSFAEDINDAGDAFNTVFYDIYGEAVIASADPAVHNLPQAIFVSRATAEDERGNDSGALPTQNLSFSFATVYEPDGMFETTPTLDEYGVLTLTPRADAYGYAVFVVTLTDDGGSYNLPNDPRSINRTLTVHITPVNDAPVTFDRALEVDEVEEFASPDDSPTGDVASIDLTPAQFLGGTTENTELAEQSDFTDDIDAVDEFDEEEQSLRVVEFTVTLADGSTEVVNAENNNGVELTLATGRITFNFDDITAGGAYTGGTYFPNVDYNEESPFAPNEQFTYVVEDFGTTSIPGSQFVNAGAADQVDYTNDGGSPPVGLNNRSTPRTMTLTTRAQNDVPEFPVFNTVTFAEDINDVGDAFNTVIYDIYGGSVIASADPAVHNLPQAIFVSRDTAEDERGNSSGAPATQTLTYSYNPLYVPAGMFNSDPVLDEYGVLTLTPNADAYGYALYEVTMTDNGQSYDPNTGMLVDDFRSITRTLTIHITPVNDAPVTEDRALEVMEVEEFSSPDDLPTGAVASIDLTPEQFLGGTTENTELAEQSDFTDDMDAVDEFDEEEQSLRVVEFTVTLADGSTEVVNAENNNGVELTLLTGRITFNFDDITAGGAYTGGIYFPNVDYNEESPFAPNEQFTYVVEDFGVTTIPGSLDVTGTTEQVDYTNDGGSPPVGLNNRSTPRTMTLTTRAQNDAPEFPVFDTVTFAEDINDAGDAFNTVFYDIYSGNVVASYDPANPMRPQAIFVSRNTALDERGDGLGFAPTQSLSYTFTSLASSSPVGMFETLPTLDDFGVLTLTPRADVYGWAVFEVTATDDGSSYDGAGGLVSDARSIARTLTINITPVNDQPITFDRDLEVTEVEEFSAPDDLPTGAVARLPLLPQDFLGGTTANPTLATASDFSDETVTFEEFDEDEQGLRVVEFQVRLANGDPLTINATNYVNNTPITLVSGTISFEFDPVTGAFIEGEYLPSVDVNDQLPFEPTEVFSYIVEDFDPTSIPGADRPDPDATGAIDYTTVAGVGSNNRSAPRDMTLTVRAINDVPEFPEFNTVTFAEDINDEGAAFNTVFYDIYAGQVISTNNPLAHGLPQAIHPSRATALDERSVQEVSFSVDVVSAPSGMFASDPILDRFGVLQLQPNADAYGYAVFTVTATDDGQSYINGSMQDSPRSVTRTLTVNITPVNDQPVAYDRELTVNEVEEFAPITGLPTGRAAVLNLTPETFLEGTPDAQTADFANGVVTTNEFDEDEQGLRVVQFTVTNASGTPTVVNRDNLNGMVIPLATGTVTFNFDASGAFTSGQYVPSVDYNQESPFDPFERFSYIVEDFGATSIPGTDYINGQMNPPVAGFQQSDYTTVGGVGSNNRSESRRVTIRTIQVNDAPRIEFRETVDIRERDDNRGTSLTDWATRRDPAESTALDENTRQDVFFTFKEYVSQSVPDLFRPGFTPEVSDDGTLTVYPSPDAVGTGVFVMLATDRVSDTDPFSPKSVELTVTVNVRPVNDQPRLSDLAPTPLTGLADDQYEILADGTLVLTIKEDNTASDGTTGMPYSIPLHSAGINSRPGLLDIYTPGPANEADGTLGGGQTVELVPFTTLPTTLGGSVTYIPENGGTPASLEYTPPTNINSLNNLPDSFTYQVIDDGTNFNIRDQQLDSSPLTRTGRIQFVLNPVNDRPQFDVAQTVINVSEDANMFVRNDFAFNIFGGPTPTASDEFSLTSAQTVSFNRIEPVNISSTQAGQAFSTLPTIVPAGHLTFQAAPGVFGEFVFDIYARDNGEGPALGRGDLNESLARRITINVTAVNDAPIPANGTGDTITISTREDSALNIPVDGAINGSMLGNFIAGPDSPVDGLPGENDTQVLSAINVPLQTMMGGTLTPTPNGAGATAYVYTPPLNFVGTDQFVYEVSDGDLSRTTPATISLVVTPVNDAPIVSPLAPIVVEESAGQVTLPDWLGTVLVGPPGTGAGGRAVDEFDGTNTTAAQTITEYRFAYVSGDTDLLQTSVGNPTGLEILANGSLQFTTSDENSGSATYQLIAVDSGPNDAANGDVRESAPVEFTLTVADVNDLPTFTAGPAVTVLEDSGAYSQPWASDISAGPGNEAGQTVAFLVQVPAEDQDLFAVQPAIDENGVLTFTVADDAAGSTNVTVTLQDFDNGVFAGSSQPVILPITITETADLPVANDDSFTTTEDAVLFFSIDDLLANDSDPDLADSLNFVELDTTTALGATVTINQVTGEIAYSPLDADAIQALRPGETLTDTFQYGLQDDSALTDIVTANVTLTIQGRNDAPVVVNDRLFIESVGTTVLDQDRDPLANDSDIDGTLDRTSLTIVVEPQFGTLSDDNGVLTYLPGPDFAGVDNFTYTIADDLGQASAQATVELQGRPTADVIMGGTSVGRTGVIDISDSFTTAFALDLSTIQIITQPSNGTADVIDGMIHYTPNAGYTGDDFLVFTVADENGNRSAPTRLNLNTVSSRLQNPVSFSDVNRNGEVTALDALLIINRLNEVSGSSSAERIPVTDDDYGIGTNNGVDEQFYYDQSGDSFISSLDALRVINELNSQTQGFGEPIGTTSNLLASDNVTTGGLGASSSTASEGVSSGTSKWIDNSDSGVEVDVLNLIASDQTQDEQEEDSNESQLDAALRDLF</sequence>
<dbReference type="SUPFAM" id="SSF51126">
    <property type="entry name" value="Pectin lyase-like"/>
    <property type="match status" value="1"/>
</dbReference>
<feature type="region of interest" description="Disordered" evidence="5">
    <location>
        <begin position="2217"/>
        <end position="2242"/>
    </location>
</feature>
<dbReference type="PROSITE" id="PS50268">
    <property type="entry name" value="CADHERIN_2"/>
    <property type="match status" value="1"/>
</dbReference>
<evidence type="ECO:0000256" key="2">
    <source>
        <dbReference type="ARBA" id="ARBA00022723"/>
    </source>
</evidence>
<feature type="region of interest" description="Disordered" evidence="5">
    <location>
        <begin position="7633"/>
        <end position="7652"/>
    </location>
</feature>
<dbReference type="Pfam" id="PF17803">
    <property type="entry name" value="Cadherin_4"/>
    <property type="match status" value="1"/>
</dbReference>
<dbReference type="InterPro" id="IPR024079">
    <property type="entry name" value="MetalloPept_cat_dom_sf"/>
</dbReference>
<dbReference type="SMART" id="SM00710">
    <property type="entry name" value="PbH1"/>
    <property type="match status" value="9"/>
</dbReference>
<feature type="compositionally biased region" description="Low complexity" evidence="5">
    <location>
        <begin position="7635"/>
        <end position="7649"/>
    </location>
</feature>
<evidence type="ECO:0000256" key="4">
    <source>
        <dbReference type="ARBA" id="ARBA00022833"/>
    </source>
</evidence>
<evidence type="ECO:0000256" key="5">
    <source>
        <dbReference type="SAM" id="MobiDB-lite"/>
    </source>
</evidence>
<dbReference type="InterPro" id="IPR002126">
    <property type="entry name" value="Cadherin-like_dom"/>
</dbReference>
<accession>A0ABS8NIK2</accession>
<keyword evidence="1" id="KW-0645">Protease</keyword>
<dbReference type="SUPFAM" id="SSF55486">
    <property type="entry name" value="Metalloproteases ('zincins'), catalytic domain"/>
    <property type="match status" value="2"/>
</dbReference>
<gene>
    <name evidence="7" type="ORF">LOC71_13995</name>
</gene>
<feature type="compositionally biased region" description="Acidic residues" evidence="5">
    <location>
        <begin position="2220"/>
        <end position="2235"/>
    </location>
</feature>
<dbReference type="Gene3D" id="2.60.120.380">
    <property type="match status" value="4"/>
</dbReference>
<dbReference type="InterPro" id="IPR011050">
    <property type="entry name" value="Pectin_lyase_fold/virulence"/>
</dbReference>
<evidence type="ECO:0000313" key="7">
    <source>
        <dbReference type="EMBL" id="MCC9643392.1"/>
    </source>
</evidence>
<dbReference type="SUPFAM" id="SSF88633">
    <property type="entry name" value="Positive stranded ssRNA viruses"/>
    <property type="match status" value="1"/>
</dbReference>